<organism evidence="7">
    <name type="scientific">Daucus carota subsp. sativus</name>
    <name type="common">Carrot</name>
    <dbReference type="NCBI Taxonomy" id="79200"/>
    <lineage>
        <taxon>Eukaryota</taxon>
        <taxon>Viridiplantae</taxon>
        <taxon>Streptophyta</taxon>
        <taxon>Embryophyta</taxon>
        <taxon>Tracheophyta</taxon>
        <taxon>Spermatophyta</taxon>
        <taxon>Magnoliopsida</taxon>
        <taxon>eudicotyledons</taxon>
        <taxon>Gunneridae</taxon>
        <taxon>Pentapetalae</taxon>
        <taxon>asterids</taxon>
        <taxon>campanulids</taxon>
        <taxon>Apiales</taxon>
        <taxon>Apiaceae</taxon>
        <taxon>Apioideae</taxon>
        <taxon>Scandiceae</taxon>
        <taxon>Daucinae</taxon>
        <taxon>Daucus</taxon>
        <taxon>Daucus sect. Daucus</taxon>
    </lineage>
</organism>
<proteinExistence type="predicted"/>
<dbReference type="SUPFAM" id="SSF55486">
    <property type="entry name" value="Metalloproteases ('zincins'), catalytic domain"/>
    <property type="match status" value="1"/>
</dbReference>
<reference evidence="7" key="1">
    <citation type="journal article" date="2016" name="Nat. Genet.">
        <title>A high-quality carrot genome assembly provides new insights into carotenoid accumulation and asterid genome evolution.</title>
        <authorList>
            <person name="Iorizzo M."/>
            <person name="Ellison S."/>
            <person name="Senalik D."/>
            <person name="Zeng P."/>
            <person name="Satapoomin P."/>
            <person name="Huang J."/>
            <person name="Bowman M."/>
            <person name="Iovene M."/>
            <person name="Sanseverino W."/>
            <person name="Cavagnaro P."/>
            <person name="Yildiz M."/>
            <person name="Macko-Podgorni A."/>
            <person name="Moranska E."/>
            <person name="Grzebelus E."/>
            <person name="Grzebelus D."/>
            <person name="Ashrafi H."/>
            <person name="Zheng Z."/>
            <person name="Cheng S."/>
            <person name="Spooner D."/>
            <person name="Van Deynze A."/>
            <person name="Simon P."/>
        </authorList>
    </citation>
    <scope>NUCLEOTIDE SEQUENCE [LARGE SCALE GENOMIC DNA]</scope>
    <source>
        <tissue evidence="7">Leaf</tissue>
    </source>
</reference>
<dbReference type="OMA" id="ASAFNQW"/>
<dbReference type="InterPro" id="IPR021190">
    <property type="entry name" value="Pept_M10A"/>
</dbReference>
<dbReference type="Gene3D" id="3.40.390.10">
    <property type="entry name" value="Collagenase (Catalytic Domain)"/>
    <property type="match status" value="1"/>
</dbReference>
<dbReference type="GO" id="GO:0030198">
    <property type="term" value="P:extracellular matrix organization"/>
    <property type="evidence" value="ECO:0007669"/>
    <property type="project" value="TreeGrafter"/>
</dbReference>
<evidence type="ECO:0000313" key="8">
    <source>
        <dbReference type="EMBL" id="WOG82882.1"/>
    </source>
</evidence>
<feature type="binding site" evidence="5">
    <location>
        <position position="88"/>
    </location>
    <ligand>
        <name>Zn(2+)</name>
        <dbReference type="ChEBI" id="CHEBI:29105"/>
        <label>1</label>
    </ligand>
</feature>
<evidence type="ECO:0000313" key="7">
    <source>
        <dbReference type="EMBL" id="KZN09351.1"/>
    </source>
</evidence>
<feature type="binding site" evidence="5">
    <location>
        <position position="96"/>
    </location>
    <ligand>
        <name>Ca(2+)</name>
        <dbReference type="ChEBI" id="CHEBI:29108"/>
        <label>3</label>
    </ligand>
</feature>
<keyword evidence="3" id="KW-0378">Hydrolase</keyword>
<dbReference type="Pfam" id="PF00413">
    <property type="entry name" value="Peptidase_M10"/>
    <property type="match status" value="1"/>
</dbReference>
<evidence type="ECO:0000256" key="4">
    <source>
        <dbReference type="ARBA" id="ARBA00022833"/>
    </source>
</evidence>
<protein>
    <recommendedName>
        <fullName evidence="6">Peptidase M10 metallopeptidase domain-containing protein</fullName>
    </recommendedName>
</protein>
<keyword evidence="2 5" id="KW-0479">Metal-binding</keyword>
<dbReference type="GO" id="GO:0008270">
    <property type="term" value="F:zinc ion binding"/>
    <property type="evidence" value="ECO:0007669"/>
    <property type="project" value="InterPro"/>
</dbReference>
<comment type="cofactor">
    <cofactor evidence="5">
        <name>Ca(2+)</name>
        <dbReference type="ChEBI" id="CHEBI:29108"/>
    </cofactor>
    <text evidence="5">Can bind about 5 Ca(2+) ions per subunit.</text>
</comment>
<keyword evidence="1" id="KW-0645">Protease</keyword>
<evidence type="ECO:0000256" key="1">
    <source>
        <dbReference type="ARBA" id="ARBA00022670"/>
    </source>
</evidence>
<dbReference type="EMBL" id="CP093343">
    <property type="protein sequence ID" value="WOG82882.1"/>
    <property type="molecule type" value="Genomic_DNA"/>
</dbReference>
<accession>A0A166GU86</accession>
<dbReference type="PANTHER" id="PTHR10201:SF272">
    <property type="entry name" value="METALLOENDOPROTEINASE 5-MMP"/>
    <property type="match status" value="1"/>
</dbReference>
<dbReference type="Proteomes" id="UP000077755">
    <property type="component" value="Chromosome 1"/>
</dbReference>
<sequence>MTSKFSIPKKSGVTTQMHYSFFPGSPRWGSRNDELTFAFLPENQLGDSVKGVFVTVFDRWAKMTLFTFTQTTSYTKTDIKIGFYSRDHGDGEPFDGV</sequence>
<evidence type="ECO:0000256" key="3">
    <source>
        <dbReference type="ARBA" id="ARBA00022801"/>
    </source>
</evidence>
<keyword evidence="5" id="KW-0106">Calcium</keyword>
<feature type="binding site" evidence="5">
    <location>
        <position position="95"/>
    </location>
    <ligand>
        <name>Ca(2+)</name>
        <dbReference type="ChEBI" id="CHEBI:29108"/>
        <label>3</label>
    </ligand>
</feature>
<reference evidence="8" key="2">
    <citation type="submission" date="2022-03" db="EMBL/GenBank/DDBJ databases">
        <title>Draft title - Genomic analysis of global carrot germplasm unveils the trajectory of domestication and the origin of high carotenoid orange carrot.</title>
        <authorList>
            <person name="Iorizzo M."/>
            <person name="Ellison S."/>
            <person name="Senalik D."/>
            <person name="Macko-Podgorni A."/>
            <person name="Grzebelus D."/>
            <person name="Bostan H."/>
            <person name="Rolling W."/>
            <person name="Curaba J."/>
            <person name="Simon P."/>
        </authorList>
    </citation>
    <scope>NUCLEOTIDE SEQUENCE</scope>
    <source>
        <tissue evidence="8">Leaf</tissue>
    </source>
</reference>
<dbReference type="GO" id="GO:0030574">
    <property type="term" value="P:collagen catabolic process"/>
    <property type="evidence" value="ECO:0007669"/>
    <property type="project" value="TreeGrafter"/>
</dbReference>
<evidence type="ECO:0000259" key="6">
    <source>
        <dbReference type="Pfam" id="PF00413"/>
    </source>
</evidence>
<feature type="binding site" evidence="5">
    <location>
        <position position="78"/>
    </location>
    <ligand>
        <name>Ca(2+)</name>
        <dbReference type="ChEBI" id="CHEBI:29108"/>
        <label>2</label>
    </ligand>
</feature>
<keyword evidence="4 5" id="KW-0862">Zinc</keyword>
<name>A0A166GU86_DAUCS</name>
<keyword evidence="9" id="KW-1185">Reference proteome</keyword>
<dbReference type="InterPro" id="IPR001818">
    <property type="entry name" value="Pept_M10_metallopeptidase"/>
</dbReference>
<dbReference type="PRINTS" id="PR00138">
    <property type="entry name" value="MATRIXIN"/>
</dbReference>
<feature type="domain" description="Peptidase M10 metallopeptidase" evidence="6">
    <location>
        <begin position="28"/>
        <end position="96"/>
    </location>
</feature>
<dbReference type="InterPro" id="IPR024079">
    <property type="entry name" value="MetalloPept_cat_dom_sf"/>
</dbReference>
<dbReference type="GO" id="GO:0006508">
    <property type="term" value="P:proteolysis"/>
    <property type="evidence" value="ECO:0007669"/>
    <property type="project" value="UniProtKB-KW"/>
</dbReference>
<dbReference type="GO" id="GO:0004222">
    <property type="term" value="F:metalloendopeptidase activity"/>
    <property type="evidence" value="ECO:0007669"/>
    <property type="project" value="InterPro"/>
</dbReference>
<comment type="cofactor">
    <cofactor evidence="5">
        <name>Zn(2+)</name>
        <dbReference type="ChEBI" id="CHEBI:29105"/>
    </cofactor>
    <text evidence="5">Binds 2 Zn(2+) ions per subunit.</text>
</comment>
<evidence type="ECO:0000256" key="2">
    <source>
        <dbReference type="ARBA" id="ARBA00022723"/>
    </source>
</evidence>
<dbReference type="PANTHER" id="PTHR10201">
    <property type="entry name" value="MATRIX METALLOPROTEINASE"/>
    <property type="match status" value="1"/>
</dbReference>
<evidence type="ECO:0000313" key="9">
    <source>
        <dbReference type="Proteomes" id="UP000077755"/>
    </source>
</evidence>
<dbReference type="EMBL" id="LNRQ01000001">
    <property type="protein sequence ID" value="KZN09351.1"/>
    <property type="molecule type" value="Genomic_DNA"/>
</dbReference>
<dbReference type="AlphaFoldDB" id="A0A166GU86"/>
<evidence type="ECO:0000256" key="5">
    <source>
        <dbReference type="PIRSR" id="PIRSR621190-2"/>
    </source>
</evidence>
<dbReference type="Gramene" id="KZN09351">
    <property type="protein sequence ID" value="KZN09351"/>
    <property type="gene ID" value="DCAR_002007"/>
</dbReference>
<dbReference type="GO" id="GO:0031012">
    <property type="term" value="C:extracellular matrix"/>
    <property type="evidence" value="ECO:0007669"/>
    <property type="project" value="InterPro"/>
</dbReference>
<gene>
    <name evidence="7" type="ORF">DCAR_002007</name>
    <name evidence="8" type="ORF">DCAR_0102051</name>
</gene>
<feature type="binding site" evidence="5">
    <location>
        <position position="90"/>
    </location>
    <ligand>
        <name>Zn(2+)</name>
        <dbReference type="ChEBI" id="CHEBI:29105"/>
        <label>1</label>
    </ligand>
</feature>